<dbReference type="Gene3D" id="1.25.40.10">
    <property type="entry name" value="Tetratricopeptide repeat domain"/>
    <property type="match status" value="1"/>
</dbReference>
<sequence length="479" mass="55985">MNIRYLGKMTRNKILFSLLSLLFIVPLQAQTIDEARALYAHNKYEEAKPMFEKFLKSYPNNPNYNFWYGVSALKTGESDKAIKPLELANKRRVPDAAYYLGQAYLANYQFDEAVDVLESYIKTQQRRKKDTSDLEDLLQQTKLNQRMLKGVEQVIVIDSIVVDKADFLQTYKLSEESGSLTYITNQEVDSTGQKPILYQTERGNKRYLSQKNASGFYQLFAQTKLGEEWTEEKALSDLNKDSINISYPFVLNDGITLFYASDSQDLMGGYDILVTRYNTNTDGYLVPENVGMPFNSFYNDYMYVIDEFNNLGWFASDRFQPKDKVCIYIFIPNKVKRTYDFETTPIEELRNLAALKDIKLTWKDKKAVEDGLQRLKFAINYQPKQTNNADFNFIVNDQFVYTSLRDFKSNKAREEFIKYQVMEKDLTSQKDKLKNLRIQFEKNPDKQKAPAILDLEKRVSIMHHEMQQQAKLIRSLELQ</sequence>
<proteinExistence type="predicted"/>
<dbReference type="STRING" id="679937.Bcop_2281"/>
<feature type="repeat" description="TPR" evidence="1">
    <location>
        <begin position="94"/>
        <end position="127"/>
    </location>
</feature>
<dbReference type="AlphaFoldDB" id="F3ZUY1"/>
<keyword evidence="4" id="KW-1185">Reference proteome</keyword>
<accession>F3ZUY1</accession>
<keyword evidence="1" id="KW-0802">TPR repeat</keyword>
<reference evidence="3 4" key="1">
    <citation type="journal article" date="2011" name="Stand. Genomic Sci.">
        <title>Non-contiguous finished genome sequence of Bacteroides coprosuis type strain (PC139).</title>
        <authorList>
            <person name="Land M."/>
            <person name="Held B."/>
            <person name="Gronow S."/>
            <person name="Abt B."/>
            <person name="Lucas S."/>
            <person name="Del Rio T.G."/>
            <person name="Nolan M."/>
            <person name="Tice H."/>
            <person name="Cheng J.F."/>
            <person name="Pitluck S."/>
            <person name="Liolios K."/>
            <person name="Pagani I."/>
            <person name="Ivanova N."/>
            <person name="Mavromatis K."/>
            <person name="Mikhailova N."/>
            <person name="Pati A."/>
            <person name="Tapia R."/>
            <person name="Han C."/>
            <person name="Goodwin L."/>
            <person name="Chen A."/>
            <person name="Palaniappan K."/>
            <person name="Hauser L."/>
            <person name="Brambilla E.M."/>
            <person name="Rohde M."/>
            <person name="Goker M."/>
            <person name="Detter J.C."/>
            <person name="Woyke T."/>
            <person name="Bristow J."/>
            <person name="Eisen J.A."/>
            <person name="Markowitz V."/>
            <person name="Hugenholtz P."/>
            <person name="Kyrpides N.C."/>
            <person name="Klenk H.P."/>
            <person name="Lapidus A."/>
        </authorList>
    </citation>
    <scope>NUCLEOTIDE SEQUENCE</scope>
    <source>
        <strain evidence="3 4">DSM 18011</strain>
    </source>
</reference>
<dbReference type="Proteomes" id="UP000018439">
    <property type="component" value="Chromosome"/>
</dbReference>
<dbReference type="InterPro" id="IPR011990">
    <property type="entry name" value="TPR-like_helical_dom_sf"/>
</dbReference>
<name>F3ZUY1_9BACE</name>
<evidence type="ECO:0000313" key="3">
    <source>
        <dbReference type="EMBL" id="EGJ72439.1"/>
    </source>
</evidence>
<dbReference type="HOGENOM" id="CLU_045791_0_0_10"/>
<protein>
    <submittedName>
        <fullName evidence="3">WD40-like beta Propeller containing protein</fullName>
    </submittedName>
</protein>
<keyword evidence="2" id="KW-0732">Signal</keyword>
<gene>
    <name evidence="3" type="ORF">Bcop_2281</name>
</gene>
<feature type="chain" id="PRO_5003309582" evidence="2">
    <location>
        <begin position="30"/>
        <end position="479"/>
    </location>
</feature>
<evidence type="ECO:0000313" key="4">
    <source>
        <dbReference type="Proteomes" id="UP000018439"/>
    </source>
</evidence>
<dbReference type="EMBL" id="CM001167">
    <property type="protein sequence ID" value="EGJ72439.1"/>
    <property type="molecule type" value="Genomic_DNA"/>
</dbReference>
<dbReference type="PROSITE" id="PS50005">
    <property type="entry name" value="TPR"/>
    <property type="match status" value="1"/>
</dbReference>
<evidence type="ECO:0000256" key="2">
    <source>
        <dbReference type="SAM" id="SignalP"/>
    </source>
</evidence>
<organism evidence="3 4">
    <name type="scientific">Bacteroides coprosuis DSM 18011</name>
    <dbReference type="NCBI Taxonomy" id="679937"/>
    <lineage>
        <taxon>Bacteria</taxon>
        <taxon>Pseudomonadati</taxon>
        <taxon>Bacteroidota</taxon>
        <taxon>Bacteroidia</taxon>
        <taxon>Bacteroidales</taxon>
        <taxon>Bacteroidaceae</taxon>
        <taxon>Bacteroides</taxon>
    </lineage>
</organism>
<evidence type="ECO:0000256" key="1">
    <source>
        <dbReference type="PROSITE-ProRule" id="PRU00339"/>
    </source>
</evidence>
<dbReference type="SUPFAM" id="SSF48452">
    <property type="entry name" value="TPR-like"/>
    <property type="match status" value="1"/>
</dbReference>
<feature type="signal peptide" evidence="2">
    <location>
        <begin position="1"/>
        <end position="29"/>
    </location>
</feature>
<dbReference type="Pfam" id="PF12895">
    <property type="entry name" value="ANAPC3"/>
    <property type="match status" value="1"/>
</dbReference>
<dbReference type="eggNOG" id="COG0457">
    <property type="taxonomic scope" value="Bacteria"/>
</dbReference>
<dbReference type="InterPro" id="IPR019734">
    <property type="entry name" value="TPR_rpt"/>
</dbReference>